<dbReference type="RefSeq" id="WP_155412579.1">
    <property type="nucleotide sequence ID" value="NZ_CP104006.1"/>
</dbReference>
<feature type="region of interest" description="Disordered" evidence="1">
    <location>
        <begin position="29"/>
        <end position="56"/>
    </location>
</feature>
<feature type="compositionally biased region" description="Polar residues" evidence="1">
    <location>
        <begin position="34"/>
        <end position="56"/>
    </location>
</feature>
<evidence type="ECO:0000313" key="2">
    <source>
        <dbReference type="EMBL" id="UWM44085.1"/>
    </source>
</evidence>
<name>A0ABY5UNK7_9GAMM</name>
<protein>
    <submittedName>
        <fullName evidence="2">Uncharacterized protein</fullName>
    </submittedName>
</protein>
<reference evidence="2" key="1">
    <citation type="submission" date="2022-08" db="EMBL/GenBank/DDBJ databases">
        <authorList>
            <person name="Bogun A."/>
            <person name="Kislichkina A."/>
            <person name="Solomentsev V."/>
            <person name="Skryabin Y."/>
            <person name="Sizova A."/>
            <person name="Platonov M."/>
            <person name="Dentovskaya S."/>
        </authorList>
    </citation>
    <scope>NUCLEOTIDE SEQUENCE</scope>
    <source>
        <strain evidence="2">SCPM-O-B-7604</strain>
    </source>
</reference>
<organism evidence="2 3">
    <name type="scientific">Yersinia alsatica</name>
    <dbReference type="NCBI Taxonomy" id="2890317"/>
    <lineage>
        <taxon>Bacteria</taxon>
        <taxon>Pseudomonadati</taxon>
        <taxon>Pseudomonadota</taxon>
        <taxon>Gammaproteobacteria</taxon>
        <taxon>Enterobacterales</taxon>
        <taxon>Yersiniaceae</taxon>
        <taxon>Yersinia</taxon>
    </lineage>
</organism>
<dbReference type="EMBL" id="CP104006">
    <property type="protein sequence ID" value="UWM44085.1"/>
    <property type="molecule type" value="Genomic_DNA"/>
</dbReference>
<gene>
    <name evidence="2" type="ORF">N0H69_15445</name>
</gene>
<evidence type="ECO:0000256" key="1">
    <source>
        <dbReference type="SAM" id="MobiDB-lite"/>
    </source>
</evidence>
<sequence>MSLLTGVIIGTLAVCTWQVIQLTRRVEKLEDAQNKPSTSPENQTQPLSSSNDNSSG</sequence>
<dbReference type="GeneID" id="75141422"/>
<dbReference type="Proteomes" id="UP001057860">
    <property type="component" value="Chromosome"/>
</dbReference>
<evidence type="ECO:0000313" key="3">
    <source>
        <dbReference type="Proteomes" id="UP001057860"/>
    </source>
</evidence>
<accession>A0ABY5UNK7</accession>
<keyword evidence="3" id="KW-1185">Reference proteome</keyword>
<proteinExistence type="predicted"/>